<feature type="binding site" evidence="10">
    <location>
        <position position="135"/>
    </location>
    <ligand>
        <name>Zn(2+)</name>
        <dbReference type="ChEBI" id="CHEBI:29105"/>
        <note>catalytic</note>
    </ligand>
</feature>
<evidence type="ECO:0000256" key="8">
    <source>
        <dbReference type="ARBA" id="ARBA00023049"/>
    </source>
</evidence>
<feature type="signal peptide" evidence="11">
    <location>
        <begin position="1"/>
        <end position="24"/>
    </location>
</feature>
<keyword evidence="5 10" id="KW-0378">Hydrolase</keyword>
<dbReference type="InterPro" id="IPR052169">
    <property type="entry name" value="CW_Biosynth-Accessory"/>
</dbReference>
<comment type="function">
    <text evidence="10">Catalyzes hydrolysis of the D-alanyl-D-alanine dipeptide.</text>
</comment>
<dbReference type="RefSeq" id="WP_007779402.1">
    <property type="nucleotide sequence ID" value="NZ_CM001441.1"/>
</dbReference>
<keyword evidence="7 10" id="KW-0224">Dipeptidase</keyword>
<keyword evidence="4 10" id="KW-0479">Metal-binding</keyword>
<dbReference type="PANTHER" id="PTHR33393:SF11">
    <property type="entry name" value="POLYGLUTAMINE SYNTHESIS ACCESSORY PROTEIN RV0574C-RELATED"/>
    <property type="match status" value="1"/>
</dbReference>
<feature type="binding site" evidence="10">
    <location>
        <position position="196"/>
    </location>
    <ligand>
        <name>Zn(2+)</name>
        <dbReference type="ChEBI" id="CHEBI:29105"/>
        <note>catalytic</note>
    </ligand>
</feature>
<comment type="cofactor">
    <cofactor evidence="10">
        <name>Zn(2+)</name>
        <dbReference type="ChEBI" id="CHEBI:29105"/>
    </cofactor>
    <text evidence="10">Binds 1 zinc ion per subunit.</text>
</comment>
<keyword evidence="8 10" id="KW-0482">Metalloprotease</keyword>
<dbReference type="HOGENOM" id="CLU_533951_0_0_9"/>
<comment type="similarity">
    <text evidence="10">Belongs to the peptidase M15D family.</text>
</comment>
<keyword evidence="11" id="KW-0732">Signal</keyword>
<dbReference type="GO" id="GO:0160237">
    <property type="term" value="F:D-Ala-D-Ala dipeptidase activity"/>
    <property type="evidence" value="ECO:0007669"/>
    <property type="project" value="UniProtKB-EC"/>
</dbReference>
<dbReference type="GO" id="GO:0006508">
    <property type="term" value="P:proteolysis"/>
    <property type="evidence" value="ECO:0007669"/>
    <property type="project" value="UniProtKB-KW"/>
</dbReference>
<feature type="chain" id="PRO_5038747448" description="D-alanyl-D-alanine dipeptidase" evidence="11">
    <location>
        <begin position="25"/>
        <end position="510"/>
    </location>
</feature>
<protein>
    <recommendedName>
        <fullName evidence="10">D-alanyl-D-alanine dipeptidase</fullName>
        <shortName evidence="10">D-Ala-D-Ala dipeptidase</shortName>
        <ecNumber evidence="10">3.4.13.22</ecNumber>
    </recommendedName>
</protein>
<proteinExistence type="inferred from homology"/>
<evidence type="ECO:0000256" key="2">
    <source>
        <dbReference type="ARBA" id="ARBA00005662"/>
    </source>
</evidence>
<dbReference type="SUPFAM" id="SSF56300">
    <property type="entry name" value="Metallo-dependent phosphatases"/>
    <property type="match status" value="1"/>
</dbReference>
<name>H5XSA8_9FIRM</name>
<dbReference type="CDD" id="cd14840">
    <property type="entry name" value="D-Ala-D-Ala_dipeptidase_Aad"/>
    <property type="match status" value="1"/>
</dbReference>
<dbReference type="STRING" id="768710.DesyoDRAFT_0683"/>
<dbReference type="Gene3D" id="3.30.1380.10">
    <property type="match status" value="1"/>
</dbReference>
<dbReference type="eggNOG" id="COG2843">
    <property type="taxonomic scope" value="Bacteria"/>
</dbReference>
<dbReference type="SMART" id="SM00854">
    <property type="entry name" value="PGA_cap"/>
    <property type="match status" value="1"/>
</dbReference>
<evidence type="ECO:0000256" key="11">
    <source>
        <dbReference type="SAM" id="SignalP"/>
    </source>
</evidence>
<dbReference type="Proteomes" id="UP000005104">
    <property type="component" value="Chromosome"/>
</dbReference>
<sequence>MFNRFWAIFVTLMLIFGLSVQVKAAEAAIHSAKSMGVKNKADFVDVQQIIPSVVLDIKYATADNFTHTKLYERPQALLRQGTADKLKEVADEVEKKGYRLKIWDAYRCPEAQFEMWNHVPDVRYVANPYKGYSNHSRGSAIDLTLVDMEGKELAMPTGFDSFTPDAARANQNENARYLENVMVKHGFKPLATEWWHFDDKDTYQPADSVQVLASTVSPQTKETSITISAIGDVTLGQDERFLYEGSFDHYYQLKGPNYFFSGVKEILSEDDLTIANLEGTLTDAIEKPDKRHQGNGAFFFRGNPHYTSILKDGSIEAVNLANNHSMDFLNKGLADTQSTLDHAGITHFGDKKVAVYEKNGVKIGLIGVNSLGPLEEGVDIGDLMSELKANIQTLKGRASLIIVSFHWGIENNYNPTQEQRQLGQFAVDQGADLVLGHHPHVLQTYETYQGKCIVYSLGNFVFGGNSNPKYKDTEIFRQKYSFVNGKLVEISSPQVIPCRLSTSFRPEPVK</sequence>
<evidence type="ECO:0000259" key="12">
    <source>
        <dbReference type="PROSITE" id="PS50841"/>
    </source>
</evidence>
<keyword evidence="9" id="KW-0961">Cell wall biogenesis/degradation</keyword>
<dbReference type="GO" id="GO:0008237">
    <property type="term" value="F:metallopeptidase activity"/>
    <property type="evidence" value="ECO:0007669"/>
    <property type="project" value="UniProtKB-KW"/>
</dbReference>
<evidence type="ECO:0000256" key="3">
    <source>
        <dbReference type="ARBA" id="ARBA00022670"/>
    </source>
</evidence>
<dbReference type="InterPro" id="IPR001158">
    <property type="entry name" value="DIX"/>
</dbReference>
<feature type="domain" description="DIX" evidence="12">
    <location>
        <begin position="206"/>
        <end position="289"/>
    </location>
</feature>
<comment type="catalytic activity">
    <reaction evidence="1 10">
        <text>D-alanyl-D-alanine + H2O = 2 D-alanine</text>
        <dbReference type="Rhea" id="RHEA:20661"/>
        <dbReference type="ChEBI" id="CHEBI:15377"/>
        <dbReference type="ChEBI" id="CHEBI:57416"/>
        <dbReference type="ChEBI" id="CHEBI:57822"/>
        <dbReference type="EC" id="3.4.13.22"/>
    </reaction>
</comment>
<dbReference type="AlphaFoldDB" id="H5XSA8"/>
<evidence type="ECO:0000256" key="6">
    <source>
        <dbReference type="ARBA" id="ARBA00022833"/>
    </source>
</evidence>
<dbReference type="InterPro" id="IPR000755">
    <property type="entry name" value="A_A_dipeptidase"/>
</dbReference>
<evidence type="ECO:0000256" key="7">
    <source>
        <dbReference type="ARBA" id="ARBA00022997"/>
    </source>
</evidence>
<keyword evidence="14" id="KW-1185">Reference proteome</keyword>
<dbReference type="PANTHER" id="PTHR33393">
    <property type="entry name" value="POLYGLUTAMINE SYNTHESIS ACCESSORY PROTEIN RV0574C-RELATED"/>
    <property type="match status" value="1"/>
</dbReference>
<dbReference type="EMBL" id="CM001441">
    <property type="protein sequence ID" value="EHQ87860.1"/>
    <property type="molecule type" value="Genomic_DNA"/>
</dbReference>
<dbReference type="InterPro" id="IPR009045">
    <property type="entry name" value="Zn_M74/Hedgehog-like"/>
</dbReference>
<evidence type="ECO:0000313" key="14">
    <source>
        <dbReference type="Proteomes" id="UP000005104"/>
    </source>
</evidence>
<organism evidence="13 14">
    <name type="scientific">Desulfosporosinus youngiae DSM 17734</name>
    <dbReference type="NCBI Taxonomy" id="768710"/>
    <lineage>
        <taxon>Bacteria</taxon>
        <taxon>Bacillati</taxon>
        <taxon>Bacillota</taxon>
        <taxon>Clostridia</taxon>
        <taxon>Eubacteriales</taxon>
        <taxon>Desulfitobacteriaceae</taxon>
        <taxon>Desulfosporosinus</taxon>
    </lineage>
</organism>
<keyword evidence="6 10" id="KW-0862">Zinc</keyword>
<dbReference type="CDD" id="cd07381">
    <property type="entry name" value="MPP_CapA"/>
    <property type="match status" value="1"/>
</dbReference>
<evidence type="ECO:0000256" key="4">
    <source>
        <dbReference type="ARBA" id="ARBA00022723"/>
    </source>
</evidence>
<dbReference type="GO" id="GO:0071555">
    <property type="term" value="P:cell wall organization"/>
    <property type="evidence" value="ECO:0007669"/>
    <property type="project" value="UniProtKB-KW"/>
</dbReference>
<dbReference type="PROSITE" id="PS50841">
    <property type="entry name" value="DIX"/>
    <property type="match status" value="1"/>
</dbReference>
<evidence type="ECO:0000313" key="13">
    <source>
        <dbReference type="EMBL" id="EHQ87860.1"/>
    </source>
</evidence>
<feature type="active site" description="Proton donor/acceptor" evidence="10">
    <location>
        <position position="193"/>
    </location>
</feature>
<comment type="similarity">
    <text evidence="2">Belongs to the CapA family.</text>
</comment>
<gene>
    <name evidence="13" type="ORF">DesyoDRAFT_0683</name>
</gene>
<dbReference type="HAMAP" id="MF_01924">
    <property type="entry name" value="A_A_dipeptidase"/>
    <property type="match status" value="1"/>
</dbReference>
<keyword evidence="3 10" id="KW-0645">Protease</keyword>
<feature type="site" description="Transition state stabilizer" evidence="10">
    <location>
        <position position="107"/>
    </location>
</feature>
<reference evidence="13 14" key="1">
    <citation type="submission" date="2011-11" db="EMBL/GenBank/DDBJ databases">
        <title>The Noncontiguous Finished genome of Desulfosporosinus youngiae DSM 17734.</title>
        <authorList>
            <consortium name="US DOE Joint Genome Institute (JGI-PGF)"/>
            <person name="Lucas S."/>
            <person name="Han J."/>
            <person name="Lapidus A."/>
            <person name="Cheng J.-F."/>
            <person name="Goodwin L."/>
            <person name="Pitluck S."/>
            <person name="Peters L."/>
            <person name="Ovchinnikova G."/>
            <person name="Lu M."/>
            <person name="Land M.L."/>
            <person name="Hauser L."/>
            <person name="Pester M."/>
            <person name="Spring S."/>
            <person name="Ollivier B."/>
            <person name="Rattei T."/>
            <person name="Klenk H.-P."/>
            <person name="Wagner M."/>
            <person name="Loy A."/>
            <person name="Woyke T.J."/>
        </authorList>
    </citation>
    <scope>NUCLEOTIDE SEQUENCE [LARGE SCALE GENOMIC DNA]</scope>
    <source>
        <strain evidence="13 14">DSM 17734</strain>
    </source>
</reference>
<evidence type="ECO:0000256" key="10">
    <source>
        <dbReference type="HAMAP-Rule" id="MF_01924"/>
    </source>
</evidence>
<dbReference type="InterPro" id="IPR019079">
    <property type="entry name" value="Capsule_synth_CapA"/>
</dbReference>
<feature type="binding site" evidence="10">
    <location>
        <position position="142"/>
    </location>
    <ligand>
        <name>Zn(2+)</name>
        <dbReference type="ChEBI" id="CHEBI:29105"/>
        <note>catalytic</note>
    </ligand>
</feature>
<accession>H5XSA8</accession>
<dbReference type="EC" id="3.4.13.22" evidence="10"/>
<dbReference type="SUPFAM" id="SSF55166">
    <property type="entry name" value="Hedgehog/DD-peptidase"/>
    <property type="match status" value="1"/>
</dbReference>
<dbReference type="InterPro" id="IPR029052">
    <property type="entry name" value="Metallo-depent_PP-like"/>
</dbReference>
<dbReference type="Pfam" id="PF09587">
    <property type="entry name" value="PGA_cap"/>
    <property type="match status" value="1"/>
</dbReference>
<evidence type="ECO:0000256" key="1">
    <source>
        <dbReference type="ARBA" id="ARBA00001362"/>
    </source>
</evidence>
<evidence type="ECO:0000256" key="9">
    <source>
        <dbReference type="ARBA" id="ARBA00023316"/>
    </source>
</evidence>
<dbReference type="Pfam" id="PF01427">
    <property type="entry name" value="Peptidase_M15"/>
    <property type="match status" value="1"/>
</dbReference>
<dbReference type="GO" id="GO:0008270">
    <property type="term" value="F:zinc ion binding"/>
    <property type="evidence" value="ECO:0007669"/>
    <property type="project" value="UniProtKB-UniRule"/>
</dbReference>
<dbReference type="eggNOG" id="COG2173">
    <property type="taxonomic scope" value="Bacteria"/>
</dbReference>
<dbReference type="Gene3D" id="3.60.21.10">
    <property type="match status" value="1"/>
</dbReference>
<evidence type="ECO:0000256" key="5">
    <source>
        <dbReference type="ARBA" id="ARBA00022801"/>
    </source>
</evidence>